<evidence type="ECO:0000256" key="6">
    <source>
        <dbReference type="ARBA" id="ARBA00022839"/>
    </source>
</evidence>
<keyword evidence="6 7" id="KW-0269">Exonuclease</keyword>
<comment type="caution">
    <text evidence="10">The sequence shown here is derived from an EMBL/GenBank/DDBJ whole genome shotgun (WGS) entry which is preliminary data.</text>
</comment>
<evidence type="ECO:0000259" key="9">
    <source>
        <dbReference type="Pfam" id="PF12320"/>
    </source>
</evidence>
<name>A0ABU8QKE1_9RHOB</name>
<feature type="domain" description="Nuclease SbcCD subunit D C-terminal" evidence="9">
    <location>
        <begin position="265"/>
        <end position="352"/>
    </location>
</feature>
<dbReference type="RefSeq" id="WP_339404557.1">
    <property type="nucleotide sequence ID" value="NZ_JBBGAZ010000013.1"/>
</dbReference>
<dbReference type="PANTHER" id="PTHR30337:SF0">
    <property type="entry name" value="NUCLEASE SBCCD SUBUNIT D"/>
    <property type="match status" value="1"/>
</dbReference>
<keyword evidence="7" id="KW-0255">Endonuclease</keyword>
<reference evidence="10 11" key="1">
    <citation type="submission" date="2024-03" db="EMBL/GenBank/DDBJ databases">
        <title>Cognatishimia coralii sp. nov., a marine bacterium isolated from coral surrounding seawater.</title>
        <authorList>
            <person name="Liu X."/>
            <person name="Liu S."/>
            <person name="Sun H."/>
            <person name="Zhang Y."/>
        </authorList>
    </citation>
    <scope>NUCLEOTIDE SEQUENCE [LARGE SCALE GENOMIC DNA]</scope>
    <source>
        <strain evidence="10 11">D5M38</strain>
    </source>
</reference>
<dbReference type="InterPro" id="IPR029052">
    <property type="entry name" value="Metallo-depent_PP-like"/>
</dbReference>
<evidence type="ECO:0000256" key="2">
    <source>
        <dbReference type="ARBA" id="ARBA00011322"/>
    </source>
</evidence>
<protein>
    <recommendedName>
        <fullName evidence="3 7">Nuclease SbcCD subunit D</fullName>
    </recommendedName>
</protein>
<dbReference type="CDD" id="cd00840">
    <property type="entry name" value="MPP_Mre11_N"/>
    <property type="match status" value="1"/>
</dbReference>
<evidence type="ECO:0000313" key="11">
    <source>
        <dbReference type="Proteomes" id="UP001368270"/>
    </source>
</evidence>
<evidence type="ECO:0000259" key="8">
    <source>
        <dbReference type="Pfam" id="PF00149"/>
    </source>
</evidence>
<evidence type="ECO:0000256" key="3">
    <source>
        <dbReference type="ARBA" id="ARBA00013365"/>
    </source>
</evidence>
<dbReference type="InterPro" id="IPR050535">
    <property type="entry name" value="DNA_Repair-Maintenance_Comp"/>
</dbReference>
<dbReference type="Pfam" id="PF00149">
    <property type="entry name" value="Metallophos"/>
    <property type="match status" value="1"/>
</dbReference>
<dbReference type="Pfam" id="PF12320">
    <property type="entry name" value="SbcD_C"/>
    <property type="match status" value="1"/>
</dbReference>
<dbReference type="SUPFAM" id="SSF56300">
    <property type="entry name" value="Metallo-dependent phosphatases"/>
    <property type="match status" value="1"/>
</dbReference>
<evidence type="ECO:0000313" key="10">
    <source>
        <dbReference type="EMBL" id="MEJ5219902.1"/>
    </source>
</evidence>
<keyword evidence="7" id="KW-0233">DNA recombination</keyword>
<dbReference type="GO" id="GO:0004527">
    <property type="term" value="F:exonuclease activity"/>
    <property type="evidence" value="ECO:0007669"/>
    <property type="project" value="UniProtKB-KW"/>
</dbReference>
<organism evidence="10 11">
    <name type="scientific">Cognatishimia coralii</name>
    <dbReference type="NCBI Taxonomy" id="3083254"/>
    <lineage>
        <taxon>Bacteria</taxon>
        <taxon>Pseudomonadati</taxon>
        <taxon>Pseudomonadota</taxon>
        <taxon>Alphaproteobacteria</taxon>
        <taxon>Rhodobacterales</taxon>
        <taxon>Paracoccaceae</taxon>
        <taxon>Cognatishimia</taxon>
    </lineage>
</organism>
<dbReference type="PANTHER" id="PTHR30337">
    <property type="entry name" value="COMPONENT OF ATP-DEPENDENT DSDNA EXONUCLEASE"/>
    <property type="match status" value="1"/>
</dbReference>
<keyword evidence="4 7" id="KW-0540">Nuclease</keyword>
<sequence length="381" mass="41719">MRVLHTADWHLGKTLRGVSLHEDHAHVLNQIFETVVAEQVDVLIVAGDVYDKASPSEAAIKLYSDFLERVHIETESAIVVIAGNHDSGQRLGTASKLFDRNRILVRGPVSNDELPLVLEDGAGPVAISALPYAEIYAARRAFGDESIRSPEDVLRAQIAAAKAHVPETARWIVVAHAFVTNCQPSESERTLSVGTVETVPSSIFDGANYVALGHLHRPQIAGRDSIRYSGSPLAFGFDEAGTTKSMTIFDLDPDGQIVDLRSVAFQPLRHVREVMGHLADLIADAANHPSNDYIRAILLDEGALIEPAAQLRPYYPNILQTLREKTRELVMNSAGRAQSKLDDPIGVIGEFLEYVRGEGSTDQELEVTKEVLDQPILEDTE</sequence>
<dbReference type="InterPro" id="IPR004843">
    <property type="entry name" value="Calcineurin-like_PHP"/>
</dbReference>
<dbReference type="InterPro" id="IPR041796">
    <property type="entry name" value="Mre11_N"/>
</dbReference>
<comment type="subunit">
    <text evidence="2 7">Heterodimer of SbcC and SbcD.</text>
</comment>
<dbReference type="EMBL" id="JBBGAZ010000013">
    <property type="protein sequence ID" value="MEJ5219902.1"/>
    <property type="molecule type" value="Genomic_DNA"/>
</dbReference>
<keyword evidence="7" id="KW-0235">DNA replication</keyword>
<gene>
    <name evidence="7" type="primary">sbcD</name>
    <name evidence="10" type="ORF">WG622_16725</name>
</gene>
<dbReference type="InterPro" id="IPR004593">
    <property type="entry name" value="SbcD"/>
</dbReference>
<evidence type="ECO:0000256" key="4">
    <source>
        <dbReference type="ARBA" id="ARBA00022722"/>
    </source>
</evidence>
<accession>A0ABU8QKE1</accession>
<evidence type="ECO:0000256" key="5">
    <source>
        <dbReference type="ARBA" id="ARBA00022801"/>
    </source>
</evidence>
<proteinExistence type="inferred from homology"/>
<feature type="domain" description="Calcineurin-like phosphoesterase" evidence="8">
    <location>
        <begin position="1"/>
        <end position="217"/>
    </location>
</feature>
<dbReference type="NCBIfam" id="TIGR00619">
    <property type="entry name" value="sbcd"/>
    <property type="match status" value="1"/>
</dbReference>
<dbReference type="Proteomes" id="UP001368270">
    <property type="component" value="Unassembled WGS sequence"/>
</dbReference>
<comment type="similarity">
    <text evidence="1 7">Belongs to the SbcD family.</text>
</comment>
<evidence type="ECO:0000256" key="1">
    <source>
        <dbReference type="ARBA" id="ARBA00010555"/>
    </source>
</evidence>
<keyword evidence="11" id="KW-1185">Reference proteome</keyword>
<dbReference type="InterPro" id="IPR026843">
    <property type="entry name" value="SbcD_C"/>
</dbReference>
<evidence type="ECO:0000256" key="7">
    <source>
        <dbReference type="RuleBase" id="RU363069"/>
    </source>
</evidence>
<comment type="function">
    <text evidence="7">SbcCD cleaves DNA hairpin structures. These structures can inhibit DNA replication and are intermediates in certain DNA recombination reactions. The complex acts as a 3'-&gt;5' double strand exonuclease that can open hairpins. It also has a 5' single-strand endonuclease activity.</text>
</comment>
<keyword evidence="5 7" id="KW-0378">Hydrolase</keyword>
<dbReference type="Gene3D" id="3.60.21.10">
    <property type="match status" value="1"/>
</dbReference>